<dbReference type="InterPro" id="IPR004682">
    <property type="entry name" value="TRAP_DctP"/>
</dbReference>
<dbReference type="EMBL" id="BORP01000005">
    <property type="protein sequence ID" value="GIO28113.1"/>
    <property type="molecule type" value="Genomic_DNA"/>
</dbReference>
<dbReference type="NCBIfam" id="NF037995">
    <property type="entry name" value="TRAP_S1"/>
    <property type="match status" value="1"/>
</dbReference>
<keyword evidence="6" id="KW-1185">Reference proteome</keyword>
<dbReference type="AlphaFoldDB" id="A0A919XCN5"/>
<sequence>MKKLLYGALLLILISAVLAGCSGGDSKGSKAKDGEQVVLKLGHIQSESDLWHEGALKFKEEVEKLSDGSMTVEIYPNSTLGGDRDMAEGMQMGTIDFALIAGVLSNFEPSIQLLELPYLLENEEEYNKVVHGEVGQEIADRVLESSNIRILNWWDRGPRHVTANKPIETLEDVKGLKIRIPEIKAMEDTWNAMGAAPTTMAWNEVYTGLEQGTIEAQENPIPFTYGGRIHEVQKYLSLTAHKYEYVTLAMSENTFSKLTAEQQEIIKKAGDAATEFENNLVKEETGKILEKMKEEGLQVVEPNVAEFAEAAKAAHEKFAKTVDIDLYNKILEAKK</sequence>
<dbReference type="InterPro" id="IPR018389">
    <property type="entry name" value="DctP_fam"/>
</dbReference>
<dbReference type="GO" id="GO:0055085">
    <property type="term" value="P:transmembrane transport"/>
    <property type="evidence" value="ECO:0007669"/>
    <property type="project" value="InterPro"/>
</dbReference>
<proteinExistence type="inferred from homology"/>
<dbReference type="Pfam" id="PF03480">
    <property type="entry name" value="DctP"/>
    <property type="match status" value="1"/>
</dbReference>
<dbReference type="GO" id="GO:0030288">
    <property type="term" value="C:outer membrane-bounded periplasmic space"/>
    <property type="evidence" value="ECO:0007669"/>
    <property type="project" value="InterPro"/>
</dbReference>
<comment type="similarity">
    <text evidence="1">Belongs to the bacterial solute-binding protein 7 family.</text>
</comment>
<name>A0A919XCN5_9BACI</name>
<dbReference type="Proteomes" id="UP000676917">
    <property type="component" value="Unassembled WGS sequence"/>
</dbReference>
<reference evidence="5" key="1">
    <citation type="submission" date="2021-03" db="EMBL/GenBank/DDBJ databases">
        <title>Antimicrobial resistance genes in bacteria isolated from Japanese honey, and their potential for conferring macrolide and lincosamide resistance in the American foulbrood pathogen Paenibacillus larvae.</title>
        <authorList>
            <person name="Okamoto M."/>
            <person name="Kumagai M."/>
            <person name="Kanamori H."/>
            <person name="Takamatsu D."/>
        </authorList>
    </citation>
    <scope>NUCLEOTIDE SEQUENCE</scope>
    <source>
        <strain evidence="5">J43TS3</strain>
    </source>
</reference>
<dbReference type="PANTHER" id="PTHR33376:SF7">
    <property type="entry name" value="C4-DICARBOXYLATE-BINDING PROTEIN DCTB"/>
    <property type="match status" value="1"/>
</dbReference>
<protein>
    <submittedName>
        <fullName evidence="5">C4-dicarboxylate ABC transporter substrate-binding protein</fullName>
    </submittedName>
</protein>
<gene>
    <name evidence="5" type="ORF">J43TS3_27240</name>
</gene>
<keyword evidence="2" id="KW-0813">Transport</keyword>
<dbReference type="Gene3D" id="3.40.190.170">
    <property type="entry name" value="Bacterial extracellular solute-binding protein, family 7"/>
    <property type="match status" value="1"/>
</dbReference>
<evidence type="ECO:0000256" key="4">
    <source>
        <dbReference type="SAM" id="SignalP"/>
    </source>
</evidence>
<feature type="chain" id="PRO_5038734235" evidence="4">
    <location>
        <begin position="20"/>
        <end position="335"/>
    </location>
</feature>
<organism evidence="5 6">
    <name type="scientific">Ornithinibacillus bavariensis</name>
    <dbReference type="NCBI Taxonomy" id="545502"/>
    <lineage>
        <taxon>Bacteria</taxon>
        <taxon>Bacillati</taxon>
        <taxon>Bacillota</taxon>
        <taxon>Bacilli</taxon>
        <taxon>Bacillales</taxon>
        <taxon>Bacillaceae</taxon>
        <taxon>Ornithinibacillus</taxon>
    </lineage>
</organism>
<dbReference type="PANTHER" id="PTHR33376">
    <property type="match status" value="1"/>
</dbReference>
<dbReference type="PROSITE" id="PS51257">
    <property type="entry name" value="PROKAR_LIPOPROTEIN"/>
    <property type="match status" value="1"/>
</dbReference>
<accession>A0A919XCN5</accession>
<dbReference type="PIRSF" id="PIRSF006470">
    <property type="entry name" value="DctB"/>
    <property type="match status" value="1"/>
</dbReference>
<evidence type="ECO:0000256" key="2">
    <source>
        <dbReference type="ARBA" id="ARBA00022448"/>
    </source>
</evidence>
<evidence type="ECO:0000256" key="1">
    <source>
        <dbReference type="ARBA" id="ARBA00009023"/>
    </source>
</evidence>
<dbReference type="CDD" id="cd13603">
    <property type="entry name" value="PBP2_TRAP_Siap_TeaA_like"/>
    <property type="match status" value="1"/>
</dbReference>
<evidence type="ECO:0000313" key="5">
    <source>
        <dbReference type="EMBL" id="GIO28113.1"/>
    </source>
</evidence>
<evidence type="ECO:0000256" key="3">
    <source>
        <dbReference type="ARBA" id="ARBA00022729"/>
    </source>
</evidence>
<dbReference type="InterPro" id="IPR038404">
    <property type="entry name" value="TRAP_DctP_sf"/>
</dbReference>
<feature type="signal peptide" evidence="4">
    <location>
        <begin position="1"/>
        <end position="19"/>
    </location>
</feature>
<dbReference type="RefSeq" id="WP_212921563.1">
    <property type="nucleotide sequence ID" value="NZ_BORP01000005.1"/>
</dbReference>
<evidence type="ECO:0000313" key="6">
    <source>
        <dbReference type="Proteomes" id="UP000676917"/>
    </source>
</evidence>
<keyword evidence="3 4" id="KW-0732">Signal</keyword>
<comment type="caution">
    <text evidence="5">The sequence shown here is derived from an EMBL/GenBank/DDBJ whole genome shotgun (WGS) entry which is preliminary data.</text>
</comment>
<dbReference type="NCBIfam" id="TIGR00787">
    <property type="entry name" value="dctP"/>
    <property type="match status" value="1"/>
</dbReference>